<proteinExistence type="predicted"/>
<reference evidence="4" key="1">
    <citation type="submission" date="2016-11" db="EMBL/GenBank/DDBJ databases">
        <authorList>
            <person name="Varghese N."/>
            <person name="Submissions S."/>
        </authorList>
    </citation>
    <scope>NUCLEOTIDE SEQUENCE [LARGE SCALE GENOMIC DNA]</scope>
    <source>
        <strain evidence="4">Sac-22</strain>
    </source>
</reference>
<feature type="domain" description="ABC-type transport auxiliary lipoprotein component" evidence="2">
    <location>
        <begin position="38"/>
        <end position="191"/>
    </location>
</feature>
<feature type="signal peptide" evidence="1">
    <location>
        <begin position="1"/>
        <end position="24"/>
    </location>
</feature>
<dbReference type="EMBL" id="FRCX01000003">
    <property type="protein sequence ID" value="SHM99024.1"/>
    <property type="molecule type" value="Genomic_DNA"/>
</dbReference>
<gene>
    <name evidence="3" type="ORF">SAMN05192549_103493</name>
</gene>
<dbReference type="AlphaFoldDB" id="A0A1M7N603"/>
<protein>
    <submittedName>
        <fullName evidence="3">Cholesterol transport system auxiliary component</fullName>
    </submittedName>
</protein>
<keyword evidence="4" id="KW-1185">Reference proteome</keyword>
<feature type="chain" id="PRO_5009928398" evidence="1">
    <location>
        <begin position="25"/>
        <end position="204"/>
    </location>
</feature>
<evidence type="ECO:0000313" key="3">
    <source>
        <dbReference type="EMBL" id="SHM99024.1"/>
    </source>
</evidence>
<keyword evidence="1" id="KW-0732">Signal</keyword>
<evidence type="ECO:0000259" key="2">
    <source>
        <dbReference type="Pfam" id="PF03886"/>
    </source>
</evidence>
<dbReference type="InterPro" id="IPR005586">
    <property type="entry name" value="ABC_trans_aux"/>
</dbReference>
<organism evidence="3 4">
    <name type="scientific">Duganella sacchari</name>
    <dbReference type="NCBI Taxonomy" id="551987"/>
    <lineage>
        <taxon>Bacteria</taxon>
        <taxon>Pseudomonadati</taxon>
        <taxon>Pseudomonadota</taxon>
        <taxon>Betaproteobacteria</taxon>
        <taxon>Burkholderiales</taxon>
        <taxon>Oxalobacteraceae</taxon>
        <taxon>Telluria group</taxon>
        <taxon>Duganella</taxon>
    </lineage>
</organism>
<name>A0A1M7N603_9BURK</name>
<dbReference type="Pfam" id="PF03886">
    <property type="entry name" value="ABC_trans_aux"/>
    <property type="match status" value="1"/>
</dbReference>
<dbReference type="Proteomes" id="UP000184339">
    <property type="component" value="Unassembled WGS sequence"/>
</dbReference>
<evidence type="ECO:0000256" key="1">
    <source>
        <dbReference type="SAM" id="SignalP"/>
    </source>
</evidence>
<sequence>MTTTATIRNAIAIAATAALLGACASKGQPTAQYDFGPLTAATPTSASRIAPLIIADVAGPAALETERMHYRLLYSDANQPRPYAYNQWTATPAQLLTQRIKARIAQAGVKVLATTDAAASTTVLRMEVEDFAQNFDTATSSNGTLTLRASVFRSHKLVDQKTFSSSVAATSADAAGGARALSAASDAVAADLITWLAALPPSKE</sequence>
<dbReference type="STRING" id="551987.SAMN05192549_103493"/>
<accession>A0A1M7N603</accession>
<dbReference type="OrthoDB" id="5568302at2"/>
<dbReference type="Gene3D" id="3.40.50.10610">
    <property type="entry name" value="ABC-type transport auxiliary lipoprotein component"/>
    <property type="match status" value="1"/>
</dbReference>
<dbReference type="RefSeq" id="WP_072783612.1">
    <property type="nucleotide sequence ID" value="NZ_FRCX01000003.1"/>
</dbReference>
<evidence type="ECO:0000313" key="4">
    <source>
        <dbReference type="Proteomes" id="UP000184339"/>
    </source>
</evidence>
<dbReference type="SUPFAM" id="SSF159594">
    <property type="entry name" value="XCC0632-like"/>
    <property type="match status" value="1"/>
</dbReference>